<accession>A0A6M0GYT1</accession>
<comment type="caution">
    <text evidence="6">The sequence shown here is derived from an EMBL/GenBank/DDBJ whole genome shotgun (WGS) entry which is preliminary data.</text>
</comment>
<keyword evidence="2 5" id="KW-0132">Cell division</keyword>
<dbReference type="HAMAP" id="MF_01804">
    <property type="entry name" value="ScpB"/>
    <property type="match status" value="1"/>
</dbReference>
<comment type="similarity">
    <text evidence="5">Belongs to the ScpB family.</text>
</comment>
<dbReference type="Pfam" id="PF04079">
    <property type="entry name" value="SMC_ScpB"/>
    <property type="match status" value="1"/>
</dbReference>
<dbReference type="PANTHER" id="PTHR34298:SF2">
    <property type="entry name" value="SEGREGATION AND CONDENSATION PROTEIN B"/>
    <property type="match status" value="1"/>
</dbReference>
<dbReference type="GO" id="GO:0051304">
    <property type="term" value="P:chromosome separation"/>
    <property type="evidence" value="ECO:0007669"/>
    <property type="project" value="InterPro"/>
</dbReference>
<proteinExistence type="inferred from homology"/>
<evidence type="ECO:0000313" key="6">
    <source>
        <dbReference type="EMBL" id="NEU03605.1"/>
    </source>
</evidence>
<sequence>MNNLHKEQLEIEEVSHKKVYFSIIESLLYASGDPISLSSIASIIECSVEYTEKLMKDIMKIYKEDESRGIKIIKNHKEYQFVTKPKNSSYIQKLLKTNVRQSLSQAALETLSIIAYRQPITRVEIEEIRGVKSDRAIYTLIDKNLIKESGKKDVVGRPNLYGTTDEFLKYFDFGNIDELPSLETFNVEEIESKEEIETV</sequence>
<dbReference type="Gene3D" id="1.10.10.10">
    <property type="entry name" value="Winged helix-like DNA-binding domain superfamily/Winged helix DNA-binding domain"/>
    <property type="match status" value="2"/>
</dbReference>
<dbReference type="NCBIfam" id="TIGR00281">
    <property type="entry name" value="SMC-Scp complex subunit ScpB"/>
    <property type="match status" value="1"/>
</dbReference>
<dbReference type="SUPFAM" id="SSF46785">
    <property type="entry name" value="Winged helix' DNA-binding domain"/>
    <property type="match status" value="2"/>
</dbReference>
<evidence type="ECO:0000313" key="7">
    <source>
        <dbReference type="Proteomes" id="UP000481872"/>
    </source>
</evidence>
<dbReference type="Proteomes" id="UP000481872">
    <property type="component" value="Unassembled WGS sequence"/>
</dbReference>
<reference evidence="6 7" key="1">
    <citation type="submission" date="2020-02" db="EMBL/GenBank/DDBJ databases">
        <title>Genome assembly of a novel Clostridium senegalense strain.</title>
        <authorList>
            <person name="Gupta T.B."/>
            <person name="Jauregui R."/>
            <person name="Maclean P."/>
            <person name="Nawarathana A."/>
            <person name="Brightwell G."/>
        </authorList>
    </citation>
    <scope>NUCLEOTIDE SEQUENCE [LARGE SCALE GENOMIC DNA]</scope>
    <source>
        <strain evidence="6 7">AGRFS4</strain>
    </source>
</reference>
<evidence type="ECO:0000256" key="3">
    <source>
        <dbReference type="ARBA" id="ARBA00022829"/>
    </source>
</evidence>
<dbReference type="EMBL" id="JAAGPU010000001">
    <property type="protein sequence ID" value="NEU03605.1"/>
    <property type="molecule type" value="Genomic_DNA"/>
</dbReference>
<evidence type="ECO:0000256" key="2">
    <source>
        <dbReference type="ARBA" id="ARBA00022618"/>
    </source>
</evidence>
<dbReference type="InterPro" id="IPR036388">
    <property type="entry name" value="WH-like_DNA-bd_sf"/>
</dbReference>
<gene>
    <name evidence="5" type="primary">scpB</name>
    <name evidence="6" type="ORF">G3M99_01785</name>
</gene>
<protein>
    <recommendedName>
        <fullName evidence="5">Segregation and condensation protein B</fullName>
    </recommendedName>
</protein>
<dbReference type="PANTHER" id="PTHR34298">
    <property type="entry name" value="SEGREGATION AND CONDENSATION PROTEIN B"/>
    <property type="match status" value="1"/>
</dbReference>
<name>A0A6M0GYT1_9CLOT</name>
<comment type="subunit">
    <text evidence="5">Homodimer. Homodimerization may be required to stabilize the binding of ScpA to the Smc head domains. Component of a cohesin-like complex composed of ScpA, ScpB and the Smc homodimer, in which ScpA and ScpB bind to the head domain of Smc. The presence of the three proteins is required for the association of the complex with DNA.</text>
</comment>
<dbReference type="AlphaFoldDB" id="A0A6M0GYT1"/>
<keyword evidence="4 5" id="KW-0131">Cell cycle</keyword>
<comment type="subcellular location">
    <subcellularLocation>
        <location evidence="5">Cytoplasm</location>
    </subcellularLocation>
    <text evidence="5">Associated with two foci at the outer edges of the nucleoid region in young cells, and at four foci within both cell halves in older cells.</text>
</comment>
<dbReference type="GO" id="GO:0005737">
    <property type="term" value="C:cytoplasm"/>
    <property type="evidence" value="ECO:0007669"/>
    <property type="project" value="UniProtKB-SubCell"/>
</dbReference>
<comment type="function">
    <text evidence="5">Participates in chromosomal partition during cell division. May act via the formation of a condensin-like complex containing Smc and ScpA that pull DNA away from mid-cell into both cell halves.</text>
</comment>
<evidence type="ECO:0000256" key="5">
    <source>
        <dbReference type="HAMAP-Rule" id="MF_01804"/>
    </source>
</evidence>
<evidence type="ECO:0000256" key="1">
    <source>
        <dbReference type="ARBA" id="ARBA00022490"/>
    </source>
</evidence>
<organism evidence="6 7">
    <name type="scientific">Clostridium senegalense</name>
    <dbReference type="NCBI Taxonomy" id="1465809"/>
    <lineage>
        <taxon>Bacteria</taxon>
        <taxon>Bacillati</taxon>
        <taxon>Bacillota</taxon>
        <taxon>Clostridia</taxon>
        <taxon>Eubacteriales</taxon>
        <taxon>Clostridiaceae</taxon>
        <taxon>Clostridium</taxon>
    </lineage>
</organism>
<keyword evidence="7" id="KW-1185">Reference proteome</keyword>
<dbReference type="RefSeq" id="WP_199868909.1">
    <property type="nucleotide sequence ID" value="NZ_JAAGPU010000001.1"/>
</dbReference>
<dbReference type="GO" id="GO:0051301">
    <property type="term" value="P:cell division"/>
    <property type="evidence" value="ECO:0007669"/>
    <property type="project" value="UniProtKB-KW"/>
</dbReference>
<dbReference type="InterPro" id="IPR005234">
    <property type="entry name" value="ScpB_csome_segregation"/>
</dbReference>
<dbReference type="InterPro" id="IPR036390">
    <property type="entry name" value="WH_DNA-bd_sf"/>
</dbReference>
<keyword evidence="3 5" id="KW-0159">Chromosome partition</keyword>
<dbReference type="GO" id="GO:0006260">
    <property type="term" value="P:DNA replication"/>
    <property type="evidence" value="ECO:0007669"/>
    <property type="project" value="UniProtKB-UniRule"/>
</dbReference>
<keyword evidence="1 5" id="KW-0963">Cytoplasm</keyword>
<evidence type="ECO:0000256" key="4">
    <source>
        <dbReference type="ARBA" id="ARBA00023306"/>
    </source>
</evidence>
<dbReference type="PIRSF" id="PIRSF019345">
    <property type="entry name" value="ScpB"/>
    <property type="match status" value="1"/>
</dbReference>